<evidence type="ECO:0000313" key="6">
    <source>
        <dbReference type="Proteomes" id="UP001174909"/>
    </source>
</evidence>
<dbReference type="GO" id="GO:0004672">
    <property type="term" value="F:protein kinase activity"/>
    <property type="evidence" value="ECO:0007669"/>
    <property type="project" value="InterPro"/>
</dbReference>
<dbReference type="Proteomes" id="UP001174909">
    <property type="component" value="Unassembled WGS sequence"/>
</dbReference>
<dbReference type="PANTHER" id="PTHR27001">
    <property type="entry name" value="OS01G0253100 PROTEIN"/>
    <property type="match status" value="1"/>
</dbReference>
<evidence type="ECO:0000256" key="3">
    <source>
        <dbReference type="ARBA" id="ARBA00022840"/>
    </source>
</evidence>
<dbReference type="GO" id="GO:0005886">
    <property type="term" value="C:plasma membrane"/>
    <property type="evidence" value="ECO:0007669"/>
    <property type="project" value="TreeGrafter"/>
</dbReference>
<keyword evidence="3" id="KW-0067">ATP-binding</keyword>
<dbReference type="InterPro" id="IPR000719">
    <property type="entry name" value="Prot_kinase_dom"/>
</dbReference>
<sequence>MQQSIVILQDTASGLNYLHSLDPQFIHGHLTAENILLDARLRAKIGVFAIESNLHHLNPECMPLEAEEDSDSSLNIFSFGHLALVTILKEKVGLLPSHSVNEAGKRSRQQEVDRQARFMQKARKLIAKENGEIMVTIQQCHRNNPAERPNIMHVLETLHRANKDAVTSKPIDTYEDMSTEQAESVVKEMLQKEGKFKQKNLVVVLTGLMEAGKTTLLHQLFGKDLNRYNSTGIAERSLRGLTQYLCSADKELRLVENPKDMFDLVARVKMVPSVKSIDSEVSNTTEDEKHNAKARTTVNQITDSKERDTTIVTCSTAKVTE</sequence>
<keyword evidence="5" id="KW-0418">Kinase</keyword>
<dbReference type="AlphaFoldDB" id="A0AA35RR85"/>
<comment type="caution">
    <text evidence="5">The sequence shown here is derived from an EMBL/GenBank/DDBJ whole genome shotgun (WGS) entry which is preliminary data.</text>
</comment>
<evidence type="ECO:0000256" key="1">
    <source>
        <dbReference type="ARBA" id="ARBA00008171"/>
    </source>
</evidence>
<dbReference type="GO" id="GO:0005524">
    <property type="term" value="F:ATP binding"/>
    <property type="evidence" value="ECO:0007669"/>
    <property type="project" value="UniProtKB-KW"/>
</dbReference>
<dbReference type="PROSITE" id="PS50011">
    <property type="entry name" value="PROTEIN_KINASE_DOM"/>
    <property type="match status" value="1"/>
</dbReference>
<dbReference type="SUPFAM" id="SSF52540">
    <property type="entry name" value="P-loop containing nucleoside triphosphate hydrolases"/>
    <property type="match status" value="1"/>
</dbReference>
<accession>A0AA35RR85</accession>
<feature type="domain" description="Protein kinase" evidence="4">
    <location>
        <begin position="1"/>
        <end position="162"/>
    </location>
</feature>
<dbReference type="InterPro" id="IPR011009">
    <property type="entry name" value="Kinase-like_dom_sf"/>
</dbReference>
<gene>
    <name evidence="5" type="ORF">GBAR_LOCUS9978</name>
</gene>
<comment type="similarity">
    <text evidence="1">Belongs to the protein kinase superfamily. TKL Ser/Thr protein kinase family. ROCO subfamily.</text>
</comment>
<proteinExistence type="inferred from homology"/>
<dbReference type="EMBL" id="CASHTH010001509">
    <property type="protein sequence ID" value="CAI8016250.1"/>
    <property type="molecule type" value="Genomic_DNA"/>
</dbReference>
<keyword evidence="2" id="KW-0547">Nucleotide-binding</keyword>
<keyword evidence="5" id="KW-0808">Transferase</keyword>
<protein>
    <submittedName>
        <fullName evidence="5">Serine/threonine-protein kinase CTR1</fullName>
    </submittedName>
</protein>
<dbReference type="Gene3D" id="1.10.510.10">
    <property type="entry name" value="Transferase(Phosphotransferase) domain 1"/>
    <property type="match status" value="1"/>
</dbReference>
<dbReference type="InterPro" id="IPR001245">
    <property type="entry name" value="Ser-Thr/Tyr_kinase_cat_dom"/>
</dbReference>
<organism evidence="5 6">
    <name type="scientific">Geodia barretti</name>
    <name type="common">Barrett's horny sponge</name>
    <dbReference type="NCBI Taxonomy" id="519541"/>
    <lineage>
        <taxon>Eukaryota</taxon>
        <taxon>Metazoa</taxon>
        <taxon>Porifera</taxon>
        <taxon>Demospongiae</taxon>
        <taxon>Heteroscleromorpha</taxon>
        <taxon>Tetractinellida</taxon>
        <taxon>Astrophorina</taxon>
        <taxon>Geodiidae</taxon>
        <taxon>Geodia</taxon>
    </lineage>
</organism>
<dbReference type="PANTHER" id="PTHR27001:SF931">
    <property type="entry name" value="OS11G0664100 PROTEIN"/>
    <property type="match status" value="1"/>
</dbReference>
<keyword evidence="6" id="KW-1185">Reference proteome</keyword>
<dbReference type="Pfam" id="PF07714">
    <property type="entry name" value="PK_Tyr_Ser-Thr"/>
    <property type="match status" value="1"/>
</dbReference>
<feature type="non-terminal residue" evidence="5">
    <location>
        <position position="1"/>
    </location>
</feature>
<reference evidence="5" key="1">
    <citation type="submission" date="2023-03" db="EMBL/GenBank/DDBJ databases">
        <authorList>
            <person name="Steffen K."/>
            <person name="Cardenas P."/>
        </authorList>
    </citation>
    <scope>NUCLEOTIDE SEQUENCE</scope>
</reference>
<evidence type="ECO:0000313" key="5">
    <source>
        <dbReference type="EMBL" id="CAI8016250.1"/>
    </source>
</evidence>
<evidence type="ECO:0000256" key="2">
    <source>
        <dbReference type="ARBA" id="ARBA00022741"/>
    </source>
</evidence>
<name>A0AA35RR85_GEOBA</name>
<dbReference type="SUPFAM" id="SSF56112">
    <property type="entry name" value="Protein kinase-like (PK-like)"/>
    <property type="match status" value="1"/>
</dbReference>
<evidence type="ECO:0000259" key="4">
    <source>
        <dbReference type="PROSITE" id="PS50011"/>
    </source>
</evidence>
<dbReference type="InterPro" id="IPR027417">
    <property type="entry name" value="P-loop_NTPase"/>
</dbReference>